<keyword evidence="1" id="KW-0805">Transcription regulation</keyword>
<proteinExistence type="predicted"/>
<dbReference type="SMART" id="SM00421">
    <property type="entry name" value="HTH_LUXR"/>
    <property type="match status" value="1"/>
</dbReference>
<evidence type="ECO:0000256" key="2">
    <source>
        <dbReference type="ARBA" id="ARBA00023125"/>
    </source>
</evidence>
<reference evidence="5 6" key="1">
    <citation type="submission" date="2023-03" db="EMBL/GenBank/DDBJ databases">
        <authorList>
            <person name="Kaur S."/>
            <person name="Espinosa-Saiz D."/>
            <person name="Velazquez E."/>
            <person name="Menendez E."/>
            <person name="diCenzo G.C."/>
        </authorList>
    </citation>
    <scope>NUCLEOTIDE SEQUENCE [LARGE SCALE GENOMIC DNA]</scope>
    <source>
        <strain evidence="5 6">LMG 27395</strain>
    </source>
</reference>
<feature type="domain" description="HTH luxR-type" evidence="4">
    <location>
        <begin position="179"/>
        <end position="244"/>
    </location>
</feature>
<evidence type="ECO:0000256" key="3">
    <source>
        <dbReference type="ARBA" id="ARBA00023163"/>
    </source>
</evidence>
<dbReference type="PRINTS" id="PR00038">
    <property type="entry name" value="HTHLUXR"/>
</dbReference>
<evidence type="ECO:0000313" key="5">
    <source>
        <dbReference type="EMBL" id="WEX80983.1"/>
    </source>
</evidence>
<keyword evidence="3" id="KW-0804">Transcription</keyword>
<organism evidence="5 6">
    <name type="scientific">Sinorhizobium numidicum</name>
    <dbReference type="NCBI Taxonomy" id="680248"/>
    <lineage>
        <taxon>Bacteria</taxon>
        <taxon>Pseudomonadati</taxon>
        <taxon>Pseudomonadota</taxon>
        <taxon>Alphaproteobacteria</taxon>
        <taxon>Hyphomicrobiales</taxon>
        <taxon>Rhizobiaceae</taxon>
        <taxon>Sinorhizobium/Ensifer group</taxon>
        <taxon>Sinorhizobium</taxon>
    </lineage>
</organism>
<dbReference type="PANTHER" id="PTHR44688:SF16">
    <property type="entry name" value="DNA-BINDING TRANSCRIPTIONAL ACTIVATOR DEVR_DOSR"/>
    <property type="match status" value="1"/>
</dbReference>
<dbReference type="Proteomes" id="UP001235547">
    <property type="component" value="Chromosome 2"/>
</dbReference>
<gene>
    <name evidence="5" type="ORF">PYH38_000315</name>
</gene>
<evidence type="ECO:0000259" key="4">
    <source>
        <dbReference type="PROSITE" id="PS50043"/>
    </source>
</evidence>
<dbReference type="InterPro" id="IPR000792">
    <property type="entry name" value="Tscrpt_reg_LuxR_C"/>
</dbReference>
<dbReference type="SUPFAM" id="SSF46894">
    <property type="entry name" value="C-terminal effector domain of the bipartite response regulators"/>
    <property type="match status" value="1"/>
</dbReference>
<evidence type="ECO:0000256" key="1">
    <source>
        <dbReference type="ARBA" id="ARBA00023015"/>
    </source>
</evidence>
<dbReference type="RefSeq" id="WP_280731707.1">
    <property type="nucleotide sequence ID" value="NZ_CP120367.1"/>
</dbReference>
<dbReference type="PROSITE" id="PS00622">
    <property type="entry name" value="HTH_LUXR_1"/>
    <property type="match status" value="1"/>
</dbReference>
<name>A0ABY8CW70_9HYPH</name>
<accession>A0ABY8CW70</accession>
<keyword evidence="6" id="KW-1185">Reference proteome</keyword>
<dbReference type="InterPro" id="IPR016032">
    <property type="entry name" value="Sig_transdc_resp-reg_C-effctor"/>
</dbReference>
<dbReference type="Gene3D" id="3.40.50.2300">
    <property type="match status" value="1"/>
</dbReference>
<dbReference type="CDD" id="cd06170">
    <property type="entry name" value="LuxR_C_like"/>
    <property type="match status" value="1"/>
</dbReference>
<sequence>MELLNGHDYEDAGCTRRAGAEPRRTILIVTDIGTVSERLIHAIEREFPWIVVEQVEQISAACNAFSHPVALILVDAALIKENEDEAAELLRMHPHAHTAAIEPQNRGLPARLATVLESPLARSVLPMNLRLDVWLAVIRLMLCGGEYLPPGLFLDARRNGRASTLPFGTGAMTGPIHNNEANIAELTARELQILERVSRGLQNKLIAAEFRLSENTVKIHLHHIIRKLGAHNRTEAAARFRSFQERVSHR</sequence>
<evidence type="ECO:0000313" key="6">
    <source>
        <dbReference type="Proteomes" id="UP001235547"/>
    </source>
</evidence>
<dbReference type="Pfam" id="PF00196">
    <property type="entry name" value="GerE"/>
    <property type="match status" value="1"/>
</dbReference>
<dbReference type="PANTHER" id="PTHR44688">
    <property type="entry name" value="DNA-BINDING TRANSCRIPTIONAL ACTIVATOR DEVR_DOSR"/>
    <property type="match status" value="1"/>
</dbReference>
<keyword evidence="2" id="KW-0238">DNA-binding</keyword>
<protein>
    <submittedName>
        <fullName evidence="5">Response regulator transcription factor</fullName>
    </submittedName>
</protein>
<dbReference type="EMBL" id="CP120370">
    <property type="protein sequence ID" value="WEX80983.1"/>
    <property type="molecule type" value="Genomic_DNA"/>
</dbReference>
<dbReference type="PROSITE" id="PS50043">
    <property type="entry name" value="HTH_LUXR_2"/>
    <property type="match status" value="1"/>
</dbReference>